<organism evidence="5 6">
    <name type="scientific">Bonamia ostreae</name>
    <dbReference type="NCBI Taxonomy" id="126728"/>
    <lineage>
        <taxon>Eukaryota</taxon>
        <taxon>Sar</taxon>
        <taxon>Rhizaria</taxon>
        <taxon>Endomyxa</taxon>
        <taxon>Ascetosporea</taxon>
        <taxon>Haplosporida</taxon>
        <taxon>Bonamia</taxon>
    </lineage>
</organism>
<dbReference type="Gene3D" id="2.30.30.1020">
    <property type="entry name" value="CCR4-NOT complex subunit 2/3/5, C-terminal domain"/>
    <property type="match status" value="1"/>
</dbReference>
<dbReference type="InterPro" id="IPR038635">
    <property type="entry name" value="CCR4-NOT_su2/3/5_C_sf"/>
</dbReference>
<evidence type="ECO:0000259" key="4">
    <source>
        <dbReference type="Pfam" id="PF04153"/>
    </source>
</evidence>
<evidence type="ECO:0000313" key="5">
    <source>
        <dbReference type="EMBL" id="MES1923204.1"/>
    </source>
</evidence>
<sequence>MDQNGQSNSSNVEDSSCSEETEIDLLEQRYAQLNESFKNFEDLDVREKPEYQPKNPCETPDFFPKECYHRRTLKEFRKLDIETFFFIFYFQQGTIEQNFAAKILKGNSWRFHKHFLTWFQRSKEP</sequence>
<accession>A0ABV2AUQ6</accession>
<evidence type="ECO:0000256" key="1">
    <source>
        <dbReference type="ARBA" id="ARBA00007682"/>
    </source>
</evidence>
<keyword evidence="2" id="KW-0805">Transcription regulation</keyword>
<gene>
    <name evidence="5" type="primary">NOT5</name>
    <name evidence="5" type="ORF">MHBO_004747</name>
</gene>
<dbReference type="InterPro" id="IPR007282">
    <property type="entry name" value="NOT2/3/5_C"/>
</dbReference>
<dbReference type="Pfam" id="PF04153">
    <property type="entry name" value="NOT2_3_5_C"/>
    <property type="match status" value="1"/>
</dbReference>
<evidence type="ECO:0000256" key="2">
    <source>
        <dbReference type="ARBA" id="ARBA00023015"/>
    </source>
</evidence>
<evidence type="ECO:0000256" key="3">
    <source>
        <dbReference type="ARBA" id="ARBA00023163"/>
    </source>
</evidence>
<reference evidence="5 6" key="1">
    <citation type="journal article" date="2024" name="BMC Biol.">
        <title>Comparative genomics of Ascetosporea gives new insight into the evolutionary basis for animal parasitism in Rhizaria.</title>
        <authorList>
            <person name="Hiltunen Thoren M."/>
            <person name="Onut-Brannstrom I."/>
            <person name="Alfjorden A."/>
            <person name="Peckova H."/>
            <person name="Swords F."/>
            <person name="Hooper C."/>
            <person name="Holzer A.S."/>
            <person name="Bass D."/>
            <person name="Burki F."/>
        </authorList>
    </citation>
    <scope>NUCLEOTIDE SEQUENCE [LARGE SCALE GENOMIC DNA]</scope>
    <source>
        <strain evidence="5">20-A016</strain>
    </source>
</reference>
<protein>
    <submittedName>
        <fullName evidence="5">General negative regulator of transcription subunit 5</fullName>
    </submittedName>
</protein>
<comment type="caution">
    <text evidence="5">The sequence shown here is derived from an EMBL/GenBank/DDBJ whole genome shotgun (WGS) entry which is preliminary data.</text>
</comment>
<proteinExistence type="inferred from homology"/>
<feature type="non-terminal residue" evidence="5">
    <location>
        <position position="125"/>
    </location>
</feature>
<feature type="domain" description="NOT2/NOT3/NOT5 C-terminal" evidence="4">
    <location>
        <begin position="45"/>
        <end position="123"/>
    </location>
</feature>
<dbReference type="EMBL" id="JBDODL010005080">
    <property type="protein sequence ID" value="MES1923204.1"/>
    <property type="molecule type" value="Genomic_DNA"/>
</dbReference>
<keyword evidence="6" id="KW-1185">Reference proteome</keyword>
<comment type="similarity">
    <text evidence="1">Belongs to the CNOT2/3/5 family.</text>
</comment>
<dbReference type="Proteomes" id="UP001439008">
    <property type="component" value="Unassembled WGS sequence"/>
</dbReference>
<evidence type="ECO:0000313" key="6">
    <source>
        <dbReference type="Proteomes" id="UP001439008"/>
    </source>
</evidence>
<keyword evidence="3" id="KW-0804">Transcription</keyword>
<dbReference type="PANTHER" id="PTHR23326">
    <property type="entry name" value="CCR4 NOT-RELATED"/>
    <property type="match status" value="1"/>
</dbReference>
<dbReference type="InterPro" id="IPR040168">
    <property type="entry name" value="Not2/3/5"/>
</dbReference>
<name>A0ABV2AUQ6_9EUKA</name>